<dbReference type="AlphaFoldDB" id="A0A0M0JD05"/>
<name>A0A0M0JD05_9EUKA</name>
<proteinExistence type="predicted"/>
<accession>A0A0M0JD05</accession>
<reference evidence="2" key="1">
    <citation type="journal article" date="2015" name="PLoS Genet.">
        <title>Genome Sequence and Transcriptome Analyses of Chrysochromulina tobin: Metabolic Tools for Enhanced Algal Fitness in the Prominent Order Prymnesiales (Haptophyceae).</title>
        <authorList>
            <person name="Hovde B.T."/>
            <person name="Deodato C.R."/>
            <person name="Hunsperger H.M."/>
            <person name="Ryken S.A."/>
            <person name="Yost W."/>
            <person name="Jha R.K."/>
            <person name="Patterson J."/>
            <person name="Monnat R.J. Jr."/>
            <person name="Barlow S.B."/>
            <person name="Starkenburg S.R."/>
            <person name="Cattolico R.A."/>
        </authorList>
    </citation>
    <scope>NUCLEOTIDE SEQUENCE</scope>
    <source>
        <strain evidence="2">CCMP291</strain>
    </source>
</reference>
<keyword evidence="2" id="KW-1185">Reference proteome</keyword>
<gene>
    <name evidence="1" type="ORF">Ctob_002011</name>
</gene>
<protein>
    <submittedName>
        <fullName evidence="1">Uncharacterized protein</fullName>
    </submittedName>
</protein>
<dbReference type="EMBL" id="JWZX01003092">
    <property type="protein sequence ID" value="KOO24441.1"/>
    <property type="molecule type" value="Genomic_DNA"/>
</dbReference>
<evidence type="ECO:0000313" key="1">
    <source>
        <dbReference type="EMBL" id="KOO24441.1"/>
    </source>
</evidence>
<organism evidence="1 2">
    <name type="scientific">Chrysochromulina tobinii</name>
    <dbReference type="NCBI Taxonomy" id="1460289"/>
    <lineage>
        <taxon>Eukaryota</taxon>
        <taxon>Haptista</taxon>
        <taxon>Haptophyta</taxon>
        <taxon>Prymnesiophyceae</taxon>
        <taxon>Prymnesiales</taxon>
        <taxon>Chrysochromulinaceae</taxon>
        <taxon>Chrysochromulina</taxon>
    </lineage>
</organism>
<comment type="caution">
    <text evidence="1">The sequence shown here is derived from an EMBL/GenBank/DDBJ whole genome shotgun (WGS) entry which is preliminary data.</text>
</comment>
<sequence length="240" mass="26825">MKPAATLISESPSLYDGLPYDMAEYFIRIRDYLCASVPEDVCPAALCTITLKLFPQWVNANTGPQNLANQAPSRCTIARNVAAMAAWKKELASMKANPKVAAFTVTRDERNRQFSIFRRFTAPGTEFDCSFPRPPYTFADVSKSYTDGNMQIENCWKDNEGANKCLADALRLVGLSTEPLASKEINILEAEVTQLYNTTSRSCATDPDATFIRTESDVVPEVTHSDSKRVRLRMFVLRPM</sequence>
<dbReference type="Proteomes" id="UP000037460">
    <property type="component" value="Unassembled WGS sequence"/>
</dbReference>
<evidence type="ECO:0000313" key="2">
    <source>
        <dbReference type="Proteomes" id="UP000037460"/>
    </source>
</evidence>